<name>A0ABW7N3G3_9BACT</name>
<dbReference type="Pfam" id="PF14322">
    <property type="entry name" value="SusD-like_3"/>
    <property type="match status" value="1"/>
</dbReference>
<evidence type="ECO:0000256" key="4">
    <source>
        <dbReference type="ARBA" id="ARBA00023136"/>
    </source>
</evidence>
<evidence type="ECO:0000313" key="9">
    <source>
        <dbReference type="Proteomes" id="UP001610063"/>
    </source>
</evidence>
<keyword evidence="9" id="KW-1185">Reference proteome</keyword>
<dbReference type="Gene3D" id="1.10.3780.10">
    <property type="entry name" value="SusD-like"/>
    <property type="match status" value="1"/>
</dbReference>
<accession>A0ABW7N3G3</accession>
<feature type="domain" description="RagB/SusD" evidence="6">
    <location>
        <begin position="408"/>
        <end position="522"/>
    </location>
</feature>
<evidence type="ECO:0000256" key="2">
    <source>
        <dbReference type="ARBA" id="ARBA00006275"/>
    </source>
</evidence>
<gene>
    <name evidence="8" type="ORF">ACHKAR_01845</name>
</gene>
<protein>
    <submittedName>
        <fullName evidence="8">RagB/SusD family nutrient uptake outer membrane protein</fullName>
    </submittedName>
</protein>
<evidence type="ECO:0000256" key="3">
    <source>
        <dbReference type="ARBA" id="ARBA00022729"/>
    </source>
</evidence>
<dbReference type="PROSITE" id="PS51257">
    <property type="entry name" value="PROKAR_LIPOPROTEIN"/>
    <property type="match status" value="1"/>
</dbReference>
<feature type="domain" description="SusD-like N-terminal" evidence="7">
    <location>
        <begin position="87"/>
        <end position="223"/>
    </location>
</feature>
<dbReference type="Gene3D" id="1.25.40.390">
    <property type="match status" value="1"/>
</dbReference>
<evidence type="ECO:0000256" key="5">
    <source>
        <dbReference type="ARBA" id="ARBA00023237"/>
    </source>
</evidence>
<organism evidence="8 9">
    <name type="scientific">Marinoscillum luteum</name>
    <dbReference type="NCBI Taxonomy" id="861051"/>
    <lineage>
        <taxon>Bacteria</taxon>
        <taxon>Pseudomonadati</taxon>
        <taxon>Bacteroidota</taxon>
        <taxon>Cytophagia</taxon>
        <taxon>Cytophagales</taxon>
        <taxon>Reichenbachiellaceae</taxon>
        <taxon>Marinoscillum</taxon>
    </lineage>
</organism>
<reference evidence="8 9" key="1">
    <citation type="journal article" date="2013" name="Int. J. Syst. Evol. Microbiol.">
        <title>Marinoscillum luteum sp. nov., isolated from marine sediment.</title>
        <authorList>
            <person name="Cha I.T."/>
            <person name="Park S.J."/>
            <person name="Kim S.J."/>
            <person name="Kim J.G."/>
            <person name="Jung M.Y."/>
            <person name="Shin K.S."/>
            <person name="Kwon K.K."/>
            <person name="Yang S.H."/>
            <person name="Seo Y.S."/>
            <person name="Rhee S.K."/>
        </authorList>
    </citation>
    <scope>NUCLEOTIDE SEQUENCE [LARGE SCALE GENOMIC DNA]</scope>
    <source>
        <strain evidence="8 9">KCTC 23939</strain>
    </source>
</reference>
<dbReference type="EMBL" id="JBIPKE010000009">
    <property type="protein sequence ID" value="MFH6982158.1"/>
    <property type="molecule type" value="Genomic_DNA"/>
</dbReference>
<sequence length="524" mass="59992">MKNLLKIFLLGISLSSCVDLDEEVYSEVTASNFYQNEEEVVSAVMRPYAHLRQVFLNFSTNGCGVFLLQELSTDEAAWPTKGRDGFDNGNWIRLHRHEWTVEDGSFAISWNDMYKGIALCNNLLFDFKDIDAVNSTDKLQYQAELRGLRALYYYYLLDLFGNVPIVTAINQFSPSNNTRVEVFNFIEEEILDIRANLPKKGDIGWYGRFTQEAANGLLSRLYLNAEVYTGEARWTDCIEVSRLVLGSSFSLEAQWDAPFKTDNYASDENVFAIPADELFGNDLQQMFQFTTHWQQREPQFGYQGNGGYNGMVSVREFIETYDTLNDARCFFDSRVFVPGNENDPTLLRGQFMWGPQYGRDGNPILGTNDKNGQHLVFELDVPNMEDGNEASGARNIKYQVEYGAVGFSNDIVLFRLAEIYFNIAEASLRNGGIVPQDVLDAINVIRDRANVPTYQNLTLDELYDEKGREMAYEGLRRTDMIRYKKYTGNWWDKEVSDGFRTLFPIPQSSRNVNPNLDQNPGYPD</sequence>
<proteinExistence type="inferred from homology"/>
<dbReference type="InterPro" id="IPR011990">
    <property type="entry name" value="TPR-like_helical_dom_sf"/>
</dbReference>
<evidence type="ECO:0000313" key="8">
    <source>
        <dbReference type="EMBL" id="MFH6982158.1"/>
    </source>
</evidence>
<dbReference type="InterPro" id="IPR033985">
    <property type="entry name" value="SusD-like_N"/>
</dbReference>
<keyword evidence="3" id="KW-0732">Signal</keyword>
<dbReference type="RefSeq" id="WP_395415931.1">
    <property type="nucleotide sequence ID" value="NZ_JBIPKE010000009.1"/>
</dbReference>
<keyword evidence="5" id="KW-0998">Cell outer membrane</keyword>
<dbReference type="Pfam" id="PF07980">
    <property type="entry name" value="SusD_RagB"/>
    <property type="match status" value="1"/>
</dbReference>
<comment type="similarity">
    <text evidence="2">Belongs to the SusD family.</text>
</comment>
<comment type="caution">
    <text evidence="8">The sequence shown here is derived from an EMBL/GenBank/DDBJ whole genome shotgun (WGS) entry which is preliminary data.</text>
</comment>
<evidence type="ECO:0000259" key="7">
    <source>
        <dbReference type="Pfam" id="PF14322"/>
    </source>
</evidence>
<dbReference type="Proteomes" id="UP001610063">
    <property type="component" value="Unassembled WGS sequence"/>
</dbReference>
<evidence type="ECO:0000256" key="1">
    <source>
        <dbReference type="ARBA" id="ARBA00004442"/>
    </source>
</evidence>
<dbReference type="SUPFAM" id="SSF48452">
    <property type="entry name" value="TPR-like"/>
    <property type="match status" value="1"/>
</dbReference>
<comment type="subcellular location">
    <subcellularLocation>
        <location evidence="1">Cell outer membrane</location>
    </subcellularLocation>
</comment>
<evidence type="ECO:0000259" key="6">
    <source>
        <dbReference type="Pfam" id="PF07980"/>
    </source>
</evidence>
<keyword evidence="4" id="KW-0472">Membrane</keyword>
<dbReference type="InterPro" id="IPR012944">
    <property type="entry name" value="SusD_RagB_dom"/>
</dbReference>
<dbReference type="Gene3D" id="1.25.40.10">
    <property type="entry name" value="Tetratricopeptide repeat domain"/>
    <property type="match status" value="1"/>
</dbReference>